<sequence length="87" mass="9437">MLTMETRSQVQNPVANNLPSNQVGPSNEPPNPEHSPDIALKCDYVVLNCDLNAACGGLIQDDQGHFVFHYANKLGSCSVLQAELWGI</sequence>
<feature type="compositionally biased region" description="Polar residues" evidence="1">
    <location>
        <begin position="1"/>
        <end position="24"/>
    </location>
</feature>
<dbReference type="EMBL" id="CM001218">
    <property type="protein sequence ID" value="AES68207.1"/>
    <property type="molecule type" value="Genomic_DNA"/>
</dbReference>
<accession>G7IM97</accession>
<reference evidence="2 4" key="2">
    <citation type="journal article" date="2014" name="BMC Genomics">
        <title>An improved genome release (version Mt4.0) for the model legume Medicago truncatula.</title>
        <authorList>
            <person name="Tang H."/>
            <person name="Krishnakumar V."/>
            <person name="Bidwell S."/>
            <person name="Rosen B."/>
            <person name="Chan A."/>
            <person name="Zhou S."/>
            <person name="Gentzbittel L."/>
            <person name="Childs K.L."/>
            <person name="Yandell M."/>
            <person name="Gundlach H."/>
            <person name="Mayer K.F."/>
            <person name="Schwartz D.C."/>
            <person name="Town C.D."/>
        </authorList>
    </citation>
    <scope>GENOME REANNOTATION</scope>
    <source>
        <strain evidence="3 4">cv. Jemalong A17</strain>
    </source>
</reference>
<protein>
    <recommendedName>
        <fullName evidence="5">RNase H type-1 domain-containing protein</fullName>
    </recommendedName>
</protein>
<dbReference type="PaxDb" id="3880-AES68207"/>
<evidence type="ECO:0000313" key="3">
    <source>
        <dbReference type="EnsemblPlants" id="AES68207"/>
    </source>
</evidence>
<evidence type="ECO:0008006" key="5">
    <source>
        <dbReference type="Google" id="ProtNLM"/>
    </source>
</evidence>
<evidence type="ECO:0000313" key="4">
    <source>
        <dbReference type="Proteomes" id="UP000002051"/>
    </source>
</evidence>
<proteinExistence type="predicted"/>
<evidence type="ECO:0000313" key="2">
    <source>
        <dbReference type="EMBL" id="AES68207.1"/>
    </source>
</evidence>
<gene>
    <name evidence="2" type="ordered locus">MTR_2g104410</name>
</gene>
<reference evidence="2 4" key="1">
    <citation type="journal article" date="2011" name="Nature">
        <title>The Medicago genome provides insight into the evolution of rhizobial symbioses.</title>
        <authorList>
            <person name="Young N.D."/>
            <person name="Debelle F."/>
            <person name="Oldroyd G.E."/>
            <person name="Geurts R."/>
            <person name="Cannon S.B."/>
            <person name="Udvardi M.K."/>
            <person name="Benedito V.A."/>
            <person name="Mayer K.F."/>
            <person name="Gouzy J."/>
            <person name="Schoof H."/>
            <person name="Van de Peer Y."/>
            <person name="Proost S."/>
            <person name="Cook D.R."/>
            <person name="Meyers B.C."/>
            <person name="Spannagl M."/>
            <person name="Cheung F."/>
            <person name="De Mita S."/>
            <person name="Krishnakumar V."/>
            <person name="Gundlach H."/>
            <person name="Zhou S."/>
            <person name="Mudge J."/>
            <person name="Bharti A.K."/>
            <person name="Murray J.D."/>
            <person name="Naoumkina M.A."/>
            <person name="Rosen B."/>
            <person name="Silverstein K.A."/>
            <person name="Tang H."/>
            <person name="Rombauts S."/>
            <person name="Zhao P.X."/>
            <person name="Zhou P."/>
            <person name="Barbe V."/>
            <person name="Bardou P."/>
            <person name="Bechner M."/>
            <person name="Bellec A."/>
            <person name="Berger A."/>
            <person name="Berges H."/>
            <person name="Bidwell S."/>
            <person name="Bisseling T."/>
            <person name="Choisne N."/>
            <person name="Couloux A."/>
            <person name="Denny R."/>
            <person name="Deshpande S."/>
            <person name="Dai X."/>
            <person name="Doyle J.J."/>
            <person name="Dudez A.M."/>
            <person name="Farmer A.D."/>
            <person name="Fouteau S."/>
            <person name="Franken C."/>
            <person name="Gibelin C."/>
            <person name="Gish J."/>
            <person name="Goldstein S."/>
            <person name="Gonzalez A.J."/>
            <person name="Green P.J."/>
            <person name="Hallab A."/>
            <person name="Hartog M."/>
            <person name="Hua A."/>
            <person name="Humphray S.J."/>
            <person name="Jeong D.H."/>
            <person name="Jing Y."/>
            <person name="Jocker A."/>
            <person name="Kenton S.M."/>
            <person name="Kim D.J."/>
            <person name="Klee K."/>
            <person name="Lai H."/>
            <person name="Lang C."/>
            <person name="Lin S."/>
            <person name="Macmil S.L."/>
            <person name="Magdelenat G."/>
            <person name="Matthews L."/>
            <person name="McCorrison J."/>
            <person name="Monaghan E.L."/>
            <person name="Mun J.H."/>
            <person name="Najar F.Z."/>
            <person name="Nicholson C."/>
            <person name="Noirot C."/>
            <person name="O'Bleness M."/>
            <person name="Paule C.R."/>
            <person name="Poulain J."/>
            <person name="Prion F."/>
            <person name="Qin B."/>
            <person name="Qu C."/>
            <person name="Retzel E.F."/>
            <person name="Riddle C."/>
            <person name="Sallet E."/>
            <person name="Samain S."/>
            <person name="Samson N."/>
            <person name="Sanders I."/>
            <person name="Saurat O."/>
            <person name="Scarpelli C."/>
            <person name="Schiex T."/>
            <person name="Segurens B."/>
            <person name="Severin A.J."/>
            <person name="Sherrier D.J."/>
            <person name="Shi R."/>
            <person name="Sims S."/>
            <person name="Singer S.R."/>
            <person name="Sinharoy S."/>
            <person name="Sterck L."/>
            <person name="Viollet A."/>
            <person name="Wang B.B."/>
            <person name="Wang K."/>
            <person name="Wang M."/>
            <person name="Wang X."/>
            <person name="Warfsmann J."/>
            <person name="Weissenbach J."/>
            <person name="White D.D."/>
            <person name="White J.D."/>
            <person name="Wiley G.B."/>
            <person name="Wincker P."/>
            <person name="Xing Y."/>
            <person name="Yang L."/>
            <person name="Yao Z."/>
            <person name="Ying F."/>
            <person name="Zhai J."/>
            <person name="Zhou L."/>
            <person name="Zuber A."/>
            <person name="Denarie J."/>
            <person name="Dixon R.A."/>
            <person name="May G.D."/>
            <person name="Schwartz D.C."/>
            <person name="Rogers J."/>
            <person name="Quetier F."/>
            <person name="Town C.D."/>
            <person name="Roe B.A."/>
        </authorList>
    </citation>
    <scope>NUCLEOTIDE SEQUENCE [LARGE SCALE GENOMIC DNA]</scope>
    <source>
        <strain evidence="2">A17</strain>
        <strain evidence="3 4">cv. Jemalong A17</strain>
    </source>
</reference>
<dbReference type="Proteomes" id="UP000002051">
    <property type="component" value="Chromosome 2"/>
</dbReference>
<evidence type="ECO:0000256" key="1">
    <source>
        <dbReference type="SAM" id="MobiDB-lite"/>
    </source>
</evidence>
<name>G7IM97_MEDTR</name>
<dbReference type="HOGENOM" id="CLU_2486749_0_0_1"/>
<dbReference type="AlphaFoldDB" id="G7IM97"/>
<feature type="region of interest" description="Disordered" evidence="1">
    <location>
        <begin position="1"/>
        <end position="35"/>
    </location>
</feature>
<organism evidence="2 4">
    <name type="scientific">Medicago truncatula</name>
    <name type="common">Barrel medic</name>
    <name type="synonym">Medicago tribuloides</name>
    <dbReference type="NCBI Taxonomy" id="3880"/>
    <lineage>
        <taxon>Eukaryota</taxon>
        <taxon>Viridiplantae</taxon>
        <taxon>Streptophyta</taxon>
        <taxon>Embryophyta</taxon>
        <taxon>Tracheophyta</taxon>
        <taxon>Spermatophyta</taxon>
        <taxon>Magnoliopsida</taxon>
        <taxon>eudicotyledons</taxon>
        <taxon>Gunneridae</taxon>
        <taxon>Pentapetalae</taxon>
        <taxon>rosids</taxon>
        <taxon>fabids</taxon>
        <taxon>Fabales</taxon>
        <taxon>Fabaceae</taxon>
        <taxon>Papilionoideae</taxon>
        <taxon>50 kb inversion clade</taxon>
        <taxon>NPAAA clade</taxon>
        <taxon>Hologalegina</taxon>
        <taxon>IRL clade</taxon>
        <taxon>Trifolieae</taxon>
        <taxon>Medicago</taxon>
    </lineage>
</organism>
<keyword evidence="4" id="KW-1185">Reference proteome</keyword>
<dbReference type="EnsemblPlants" id="AES68207">
    <property type="protein sequence ID" value="AES68207"/>
    <property type="gene ID" value="MTR_2g104410"/>
</dbReference>
<reference evidence="3" key="3">
    <citation type="submission" date="2015-04" db="UniProtKB">
        <authorList>
            <consortium name="EnsemblPlants"/>
        </authorList>
    </citation>
    <scope>IDENTIFICATION</scope>
    <source>
        <strain evidence="3">cv. Jemalong A17</strain>
    </source>
</reference>